<dbReference type="InterPro" id="IPR006530">
    <property type="entry name" value="YD"/>
</dbReference>
<dbReference type="Proteomes" id="UP001519308">
    <property type="component" value="Unassembled WGS sequence"/>
</dbReference>
<dbReference type="InterPro" id="IPR022385">
    <property type="entry name" value="Rhs_assc_core"/>
</dbReference>
<reference evidence="1 2" key="1">
    <citation type="submission" date="2021-03" db="EMBL/GenBank/DDBJ databases">
        <title>Genomic Encyclopedia of Type Strains, Phase IV (KMG-IV): sequencing the most valuable type-strain genomes for metagenomic binning, comparative biology and taxonomic classification.</title>
        <authorList>
            <person name="Goeker M."/>
        </authorList>
    </citation>
    <scope>NUCLEOTIDE SEQUENCE [LARGE SCALE GENOMIC DNA]</scope>
    <source>
        <strain evidence="1 2">DSM 28650</strain>
    </source>
</reference>
<sequence length="299" mass="32933">MNLNGTEYFYVRNAQNNIIGLIDKAGTQVVSYTYDSWGKLISIEGTLKDTVGVKNPYRYRGYRYDSETQLYYLQSRYYNPTWGRFINADAIAGSLGELLGHNIFAYTKNNPISMSDPSGYRTVRADYESLEQESVSSRWSVGSNFSRYTNGKFNTYVSDNNYRFGGIQTKATTIGVIPTSGGVELHTNQYKFGGSNFSFETQGYGGGNAALGLIAERDGDWIYSSAGGELKPLKYGSKNQINIGMIHIQLQIEYGVGAGATLGAGGMNTIDKQGVAMGVGFGLGGFWEAKGAIWWDRNR</sequence>
<organism evidence="1 2">
    <name type="scientific">Clostridium punense</name>
    <dbReference type="NCBI Taxonomy" id="1054297"/>
    <lineage>
        <taxon>Bacteria</taxon>
        <taxon>Bacillati</taxon>
        <taxon>Bacillota</taxon>
        <taxon>Clostridia</taxon>
        <taxon>Eubacteriales</taxon>
        <taxon>Clostridiaceae</taxon>
        <taxon>Clostridium</taxon>
    </lineage>
</organism>
<dbReference type="NCBIfam" id="TIGR03696">
    <property type="entry name" value="Rhs_assc_core"/>
    <property type="match status" value="1"/>
</dbReference>
<dbReference type="NCBIfam" id="TIGR01643">
    <property type="entry name" value="YD_repeat_2x"/>
    <property type="match status" value="1"/>
</dbReference>
<dbReference type="EMBL" id="JAGGLL010000071">
    <property type="protein sequence ID" value="MBP2024417.1"/>
    <property type="molecule type" value="Genomic_DNA"/>
</dbReference>
<dbReference type="InterPro" id="IPR050708">
    <property type="entry name" value="T6SS_VgrG/RHS"/>
</dbReference>
<protein>
    <submittedName>
        <fullName evidence="1">RHS repeat-associated protein</fullName>
    </submittedName>
</protein>
<keyword evidence="2" id="KW-1185">Reference proteome</keyword>
<comment type="caution">
    <text evidence="1">The sequence shown here is derived from an EMBL/GenBank/DDBJ whole genome shotgun (WGS) entry which is preliminary data.</text>
</comment>
<dbReference type="PANTHER" id="PTHR32305:SF15">
    <property type="entry name" value="PROTEIN RHSA-RELATED"/>
    <property type="match status" value="1"/>
</dbReference>
<dbReference type="RefSeq" id="WP_021282289.1">
    <property type="nucleotide sequence ID" value="NZ_JAGGLL010000071.1"/>
</dbReference>
<evidence type="ECO:0000313" key="2">
    <source>
        <dbReference type="Proteomes" id="UP001519308"/>
    </source>
</evidence>
<dbReference type="Gene3D" id="2.180.10.10">
    <property type="entry name" value="RHS repeat-associated core"/>
    <property type="match status" value="1"/>
</dbReference>
<dbReference type="PANTHER" id="PTHR32305">
    <property type="match status" value="1"/>
</dbReference>
<gene>
    <name evidence="1" type="ORF">J2Z44_004286</name>
</gene>
<proteinExistence type="predicted"/>
<accession>A0ABS4K9F8</accession>
<name>A0ABS4K9F8_9CLOT</name>
<evidence type="ECO:0000313" key="1">
    <source>
        <dbReference type="EMBL" id="MBP2024417.1"/>
    </source>
</evidence>